<protein>
    <submittedName>
        <fullName evidence="3">Uncharacterized protein</fullName>
    </submittedName>
</protein>
<name>A0A7R9M4G6_9ACAR</name>
<dbReference type="EMBL" id="CAJPVJ010006604">
    <property type="protein sequence ID" value="CAG2170579.1"/>
    <property type="molecule type" value="Genomic_DNA"/>
</dbReference>
<reference evidence="3" key="1">
    <citation type="submission" date="2020-11" db="EMBL/GenBank/DDBJ databases">
        <authorList>
            <person name="Tran Van P."/>
        </authorList>
    </citation>
    <scope>NUCLEOTIDE SEQUENCE</scope>
</reference>
<feature type="transmembrane region" description="Helical" evidence="1">
    <location>
        <begin position="135"/>
        <end position="160"/>
    </location>
</feature>
<dbReference type="EMBL" id="OC921429">
    <property type="protein sequence ID" value="CAD7653392.1"/>
    <property type="molecule type" value="Genomic_DNA"/>
</dbReference>
<dbReference type="Proteomes" id="UP000728032">
    <property type="component" value="Unassembled WGS sequence"/>
</dbReference>
<accession>A0A7R9M4G6</accession>
<feature type="signal peptide" evidence="2">
    <location>
        <begin position="1"/>
        <end position="20"/>
    </location>
</feature>
<keyword evidence="2" id="KW-0732">Signal</keyword>
<keyword evidence="1" id="KW-0812">Transmembrane</keyword>
<dbReference type="AlphaFoldDB" id="A0A7R9M4G6"/>
<keyword evidence="4" id="KW-1185">Reference proteome</keyword>
<keyword evidence="1" id="KW-1133">Transmembrane helix</keyword>
<evidence type="ECO:0000256" key="2">
    <source>
        <dbReference type="SAM" id="SignalP"/>
    </source>
</evidence>
<organism evidence="3">
    <name type="scientific">Oppiella nova</name>
    <dbReference type="NCBI Taxonomy" id="334625"/>
    <lineage>
        <taxon>Eukaryota</taxon>
        <taxon>Metazoa</taxon>
        <taxon>Ecdysozoa</taxon>
        <taxon>Arthropoda</taxon>
        <taxon>Chelicerata</taxon>
        <taxon>Arachnida</taxon>
        <taxon>Acari</taxon>
        <taxon>Acariformes</taxon>
        <taxon>Sarcoptiformes</taxon>
        <taxon>Oribatida</taxon>
        <taxon>Brachypylina</taxon>
        <taxon>Oppioidea</taxon>
        <taxon>Oppiidae</taxon>
        <taxon>Oppiella</taxon>
    </lineage>
</organism>
<feature type="chain" id="PRO_5036211439" evidence="2">
    <location>
        <begin position="21"/>
        <end position="193"/>
    </location>
</feature>
<evidence type="ECO:0000256" key="1">
    <source>
        <dbReference type="SAM" id="Phobius"/>
    </source>
</evidence>
<gene>
    <name evidence="3" type="ORF">ONB1V03_LOCUS10046</name>
</gene>
<sequence length="193" mass="21723">MRCAPLLVAMITATPLMVYGSDVLDMSAPVAYAQCVDRFRMCAQTFTQDLFTDSRNQILESHETRGYCCALTHLRRCIIKHVSDKCGVNYMNGWDVGARSVKRVFYEAFKDISTPSDDCDDYRGFRGAVLCQPDWLLIGEAIGVVVLLVMSVSAVIWCCYRGLSGVDKQYPMKSSVTPSNEYIELPTSDHKYR</sequence>
<evidence type="ECO:0000313" key="4">
    <source>
        <dbReference type="Proteomes" id="UP000728032"/>
    </source>
</evidence>
<keyword evidence="1" id="KW-0472">Membrane</keyword>
<evidence type="ECO:0000313" key="3">
    <source>
        <dbReference type="EMBL" id="CAD7653392.1"/>
    </source>
</evidence>
<proteinExistence type="predicted"/>